<feature type="compositionally biased region" description="Acidic residues" evidence="4">
    <location>
        <begin position="191"/>
        <end position="202"/>
    </location>
</feature>
<feature type="compositionally biased region" description="Basic and acidic residues" evidence="4">
    <location>
        <begin position="524"/>
        <end position="534"/>
    </location>
</feature>
<evidence type="ECO:0000256" key="4">
    <source>
        <dbReference type="SAM" id="MobiDB-lite"/>
    </source>
</evidence>
<feature type="compositionally biased region" description="Basic and acidic residues" evidence="4">
    <location>
        <begin position="203"/>
        <end position="216"/>
    </location>
</feature>
<dbReference type="GO" id="GO:0031053">
    <property type="term" value="P:primary miRNA processing"/>
    <property type="evidence" value="ECO:0007669"/>
    <property type="project" value="TreeGrafter"/>
</dbReference>
<dbReference type="Pfam" id="PF04959">
    <property type="entry name" value="ARS2"/>
    <property type="match status" value="1"/>
</dbReference>
<proteinExistence type="inferred from homology"/>
<dbReference type="WBParaSite" id="ECPE_0000387801-mRNA-1">
    <property type="protein sequence ID" value="ECPE_0000387801-mRNA-1"/>
    <property type="gene ID" value="ECPE_0000387801"/>
</dbReference>
<reference evidence="6" key="1">
    <citation type="submission" date="2016-06" db="UniProtKB">
        <authorList>
            <consortium name="WormBaseParasite"/>
        </authorList>
    </citation>
    <scope>IDENTIFICATION</scope>
</reference>
<dbReference type="AlphaFoldDB" id="A0A183AA88"/>
<feature type="region of interest" description="Disordered" evidence="4">
    <location>
        <begin position="147"/>
        <end position="219"/>
    </location>
</feature>
<keyword evidence="3" id="KW-0539">Nucleus</keyword>
<comment type="subcellular location">
    <subcellularLocation>
        <location evidence="1">Nucleus</location>
    </subcellularLocation>
</comment>
<feature type="domain" description="SERRATE/Ars2 C-terminal" evidence="5">
    <location>
        <begin position="416"/>
        <end position="520"/>
    </location>
</feature>
<evidence type="ECO:0000256" key="3">
    <source>
        <dbReference type="ARBA" id="ARBA00023242"/>
    </source>
</evidence>
<dbReference type="PANTHER" id="PTHR13165">
    <property type="entry name" value="ARSENITE-RESISTANCE PROTEIN 2"/>
    <property type="match status" value="1"/>
</dbReference>
<accession>A0A183AA88</accession>
<evidence type="ECO:0000259" key="5">
    <source>
        <dbReference type="Pfam" id="PF04959"/>
    </source>
</evidence>
<evidence type="ECO:0000256" key="2">
    <source>
        <dbReference type="ARBA" id="ARBA00005407"/>
    </source>
</evidence>
<dbReference type="InterPro" id="IPR007042">
    <property type="entry name" value="SERRATE/Ars2_C"/>
</dbReference>
<dbReference type="GO" id="GO:0016604">
    <property type="term" value="C:nuclear body"/>
    <property type="evidence" value="ECO:0007669"/>
    <property type="project" value="TreeGrafter"/>
</dbReference>
<sequence>LAVLDPCIMPASDKLGQTNEPLFDPDSDSAKLGIALRRVGWASYVAQSRDESDALIEIDLEAIRSRLLTQAIEAQAPEELLDCLRLSRVLPDPMRRLLTDRVRSTGSVLSTLLKNSPSRVYSKGVLRRHLVLAARLIDELDRARGLWSPRDRNSETTKTTETQVVVDSESTDTGKPMDASPPPEMQRTTADLEEIDDMDDEGTESKSQDKRDRITSIDEPAVTAAVAEQTSSSIDPGEDLVIAATMLSSVVSKNPLLNGLTDYLVDEGNAEEELLLSGGFQAISFMPGIAAPVGMGTVVPAADNTEMLQVLDRLILYLRIVHSVDFYAPALYVNEDAMPHPCLLLHLFANQLRRLIRLVRPLSATDCEKLGLRDVEEVVEAFVKANTRRKKRKTMIHLLRSTDDPLWIVHPTDVIWVCSLSDKKFRDPIYVKKHIMNKHMEKVEAVKKDTAFFFNNYLMDPLRPQLPLEPRLPSKRRRSRSRADSKSHGHVPNNEPVVSHMNDNLRGIPTRERSNTDQSGQRWYGERRFREDNNSRPFYPSNPFGRDHGLSGSLGPRPYGRMPYFQPRLPFNTQRGRYFGSGSNYQGMRHGFQRRPYVDLDAP</sequence>
<name>A0A183AA88_9TREM</name>
<dbReference type="PANTHER" id="PTHR13165:SF0">
    <property type="entry name" value="SERRATE RNA EFFECTOR MOLECULE HOMOLOG"/>
    <property type="match status" value="1"/>
</dbReference>
<dbReference type="InterPro" id="IPR039727">
    <property type="entry name" value="SE/Ars2"/>
</dbReference>
<protein>
    <submittedName>
        <fullName evidence="6">ARS2 domain-containing protein</fullName>
    </submittedName>
</protein>
<feature type="region of interest" description="Disordered" evidence="4">
    <location>
        <begin position="465"/>
        <end position="547"/>
    </location>
</feature>
<evidence type="ECO:0000313" key="6">
    <source>
        <dbReference type="WBParaSite" id="ECPE_0000387801-mRNA-1"/>
    </source>
</evidence>
<evidence type="ECO:0000256" key="1">
    <source>
        <dbReference type="ARBA" id="ARBA00004123"/>
    </source>
</evidence>
<comment type="similarity">
    <text evidence="2">Belongs to the ARS2 family.</text>
</comment>
<organism evidence="6">
    <name type="scientific">Echinostoma caproni</name>
    <dbReference type="NCBI Taxonomy" id="27848"/>
    <lineage>
        <taxon>Eukaryota</taxon>
        <taxon>Metazoa</taxon>
        <taxon>Spiralia</taxon>
        <taxon>Lophotrochozoa</taxon>
        <taxon>Platyhelminthes</taxon>
        <taxon>Trematoda</taxon>
        <taxon>Digenea</taxon>
        <taxon>Plagiorchiida</taxon>
        <taxon>Echinostomata</taxon>
        <taxon>Echinostomatoidea</taxon>
        <taxon>Echinostomatidae</taxon>
        <taxon>Echinostoma</taxon>
    </lineage>
</organism>